<dbReference type="GO" id="GO:0071354">
    <property type="term" value="P:cellular response to interleukin-6"/>
    <property type="evidence" value="ECO:0007669"/>
    <property type="project" value="UniProtKB-ARBA"/>
</dbReference>
<keyword evidence="7" id="KW-0804">Transcription</keyword>
<dbReference type="InterPro" id="IPR014001">
    <property type="entry name" value="Helicase_ATP-bd"/>
</dbReference>
<keyword evidence="2" id="KW-0678">Repressor</keyword>
<comment type="similarity">
    <text evidence="1">Belongs to the SBNO family.</text>
</comment>
<evidence type="ECO:0000313" key="14">
    <source>
        <dbReference type="Proteomes" id="UP000472262"/>
    </source>
</evidence>
<name>A0A672K3G2_SINGR</name>
<dbReference type="GO" id="GO:0001503">
    <property type="term" value="P:ossification"/>
    <property type="evidence" value="ECO:0007669"/>
    <property type="project" value="UniProtKB-KW"/>
</dbReference>
<evidence type="ECO:0000256" key="9">
    <source>
        <dbReference type="ARBA" id="ARBA00063805"/>
    </source>
</evidence>
<evidence type="ECO:0000256" key="5">
    <source>
        <dbReference type="ARBA" id="ARBA00023015"/>
    </source>
</evidence>
<dbReference type="GO" id="GO:0005634">
    <property type="term" value="C:nucleus"/>
    <property type="evidence" value="ECO:0007669"/>
    <property type="project" value="TreeGrafter"/>
</dbReference>
<dbReference type="FunFam" id="3.40.50.300:FF:000342">
    <property type="entry name" value="Protein strawberry notch homolog 2"/>
    <property type="match status" value="1"/>
</dbReference>
<dbReference type="GO" id="GO:0002281">
    <property type="term" value="P:macrophage activation involved in immune response"/>
    <property type="evidence" value="ECO:0007669"/>
    <property type="project" value="UniProtKB-ARBA"/>
</dbReference>
<dbReference type="PANTHER" id="PTHR12706:SF5">
    <property type="entry name" value="PROTEIN STRAWBERRY NOTCH HOMOLOG 2"/>
    <property type="match status" value="1"/>
</dbReference>
<dbReference type="Gene3D" id="3.40.50.300">
    <property type="entry name" value="P-loop containing nucleotide triphosphate hydrolases"/>
    <property type="match status" value="1"/>
</dbReference>
<dbReference type="GO" id="GO:0031490">
    <property type="term" value="F:chromatin DNA binding"/>
    <property type="evidence" value="ECO:0007669"/>
    <property type="project" value="TreeGrafter"/>
</dbReference>
<dbReference type="Pfam" id="PF25373">
    <property type="entry name" value="SBNO"/>
    <property type="match status" value="1"/>
</dbReference>
<dbReference type="Ensembl" id="ENSSGRT00000003534.1">
    <property type="protein sequence ID" value="ENSSGRP00000003244.1"/>
    <property type="gene ID" value="ENSSGRG00000001866.1"/>
</dbReference>
<protein>
    <recommendedName>
        <fullName evidence="10">Protein strawberry notch homolog 2</fullName>
    </recommendedName>
</protein>
<accession>A0A672K3G2</accession>
<gene>
    <name evidence="13" type="primary">LOC107552701</name>
</gene>
<dbReference type="GO" id="GO:0006355">
    <property type="term" value="P:regulation of DNA-templated transcription"/>
    <property type="evidence" value="ECO:0007669"/>
    <property type="project" value="InterPro"/>
</dbReference>
<keyword evidence="4" id="KW-0892">Osteogenesis</keyword>
<dbReference type="InterPro" id="IPR026937">
    <property type="entry name" value="SBNO_Helicase_C_dom"/>
</dbReference>
<feature type="region of interest" description="Disordered" evidence="11">
    <location>
        <begin position="509"/>
        <end position="575"/>
    </location>
</feature>
<feature type="domain" description="Helicase ATP-binding" evidence="12">
    <location>
        <begin position="164"/>
        <end position="321"/>
    </location>
</feature>
<dbReference type="InterPro" id="IPR057332">
    <property type="entry name" value="SBNO_a/b_dom"/>
</dbReference>
<dbReference type="Pfam" id="PF13872">
    <property type="entry name" value="AAA_34"/>
    <property type="match status" value="1"/>
</dbReference>
<dbReference type="GO" id="GO:0042393">
    <property type="term" value="F:histone binding"/>
    <property type="evidence" value="ECO:0007669"/>
    <property type="project" value="TreeGrafter"/>
</dbReference>
<feature type="region of interest" description="Disordered" evidence="11">
    <location>
        <begin position="70"/>
        <end position="91"/>
    </location>
</feature>
<dbReference type="SUPFAM" id="SSF52540">
    <property type="entry name" value="P-loop containing nucleoside triphosphate hydrolases"/>
    <property type="match status" value="2"/>
</dbReference>
<dbReference type="Pfam" id="PF13871">
    <property type="entry name" value="Helicase_C_4"/>
    <property type="match status" value="1"/>
</dbReference>
<evidence type="ECO:0000256" key="3">
    <source>
        <dbReference type="ARBA" id="ARBA00022782"/>
    </source>
</evidence>
<dbReference type="InterPro" id="IPR026741">
    <property type="entry name" value="SNO"/>
</dbReference>
<feature type="compositionally biased region" description="Basic residues" evidence="11">
    <location>
        <begin position="515"/>
        <end position="539"/>
    </location>
</feature>
<dbReference type="FunFam" id="3.40.50.300:FF:003990">
    <property type="entry name" value="Si:ch73-63e15.2"/>
    <property type="match status" value="1"/>
</dbReference>
<evidence type="ECO:0000256" key="6">
    <source>
        <dbReference type="ARBA" id="ARBA00023159"/>
    </source>
</evidence>
<dbReference type="GO" id="GO:0030154">
    <property type="term" value="P:cell differentiation"/>
    <property type="evidence" value="ECO:0007669"/>
    <property type="project" value="UniProtKB-KW"/>
</dbReference>
<evidence type="ECO:0000256" key="1">
    <source>
        <dbReference type="ARBA" id="ARBA00006992"/>
    </source>
</evidence>
<evidence type="ECO:0000259" key="12">
    <source>
        <dbReference type="PROSITE" id="PS51192"/>
    </source>
</evidence>
<dbReference type="PROSITE" id="PS51192">
    <property type="entry name" value="HELICASE_ATP_BIND_1"/>
    <property type="match status" value="1"/>
</dbReference>
<sequence>MSVQHLCICVLQQNLSTFPGRLDDFSALLSASVAGFKVDPLLFSKIFCPLFHHISSSFVFCPFIPSFPQAAAPPPPPPEEEEEADEEETEDLGHADTYAEYKPSKSTIGISHPDFVVETNTLSSVPPPDITYTLSIPVCSISSGLLSALQLEAIIYACQQHEVILQNGQRAGFLIGDGAGVGKGRTVAGIILENFLKGRKRALWFSVSNDLKYDAERDLKDINASNIPVFALNKIKYGDTATSEGVLFATYSALIGESQAGGQHRTRLKQILDWCKPNFDGVIVFDECHKAKNATSTKMGKAVLDLQSKLPRARVVYASATGASEPKNMIYMSRLGIWGQGTPFKAFDDFLHAIEKRGVGAMEIVAMDMKVSGMYIARQLSFSGVSFRIEEITLDEEFKLVYNKAARLWAEALELFTRAADTLGLASRKSLWGQFWASHQRFFKYLCIAAKVRRLVDLAHTEMQHGKCIVIGLQSTGEARTRELLDENDGHLDRFVSAAEGVFQSLVQKHFPTQKPKREKSAASKRKRKPKGRTSKFPKHCVEVGGVIKISDDSDSDSDEIDSDSNSSPDSLQDSDDVIFVNHINGPGIIDNHNPKLEELKLKLLGKIAELGKELPLNTLDELIDRFGGPEKVSEMTGRKGRVVRRPDGSVRYETRAEQGLTIDHINVREKERFMTGEKLIAIISEAASSGISLQADKRVQNRRRRVHMTLELPWSADRAIQQFGRTHRSNQVTAPEYIFLISELAGERRFASIVAKRLESLGALTHGDRRATESRDLSQYNFENKYGTKALDKITKAILGHIDNKVPPPKGYPGGDMFFRGNVICLLIKFDQKYCTITKFLNRILGLEVHQQNSLFQYFTDNFDYLINKDKKEGKYDMGILDLAPGNDEIHEETQEKFLTPGNPQEGQVILYKISVDRGMPWEEACSKAGKLTGDYEGFYLSNKLRGSQPCVLLAEQGRGRNLILYKPNIGKQAHPENLDNLLLRYYKVTPDEAKDFWKSQFDFSFTNCTHANW</sequence>
<evidence type="ECO:0000256" key="8">
    <source>
        <dbReference type="ARBA" id="ARBA00055221"/>
    </source>
</evidence>
<keyword evidence="14" id="KW-1185">Reference proteome</keyword>
<organism evidence="13 14">
    <name type="scientific">Sinocyclocheilus grahami</name>
    <name type="common">Dianchi golden-line fish</name>
    <name type="synonym">Barbus grahami</name>
    <dbReference type="NCBI Taxonomy" id="75366"/>
    <lineage>
        <taxon>Eukaryota</taxon>
        <taxon>Metazoa</taxon>
        <taxon>Chordata</taxon>
        <taxon>Craniata</taxon>
        <taxon>Vertebrata</taxon>
        <taxon>Euteleostomi</taxon>
        <taxon>Actinopterygii</taxon>
        <taxon>Neopterygii</taxon>
        <taxon>Teleostei</taxon>
        <taxon>Ostariophysi</taxon>
        <taxon>Cypriniformes</taxon>
        <taxon>Cyprinidae</taxon>
        <taxon>Cyprininae</taxon>
        <taxon>Sinocyclocheilus</taxon>
    </lineage>
</organism>
<evidence type="ECO:0000256" key="2">
    <source>
        <dbReference type="ARBA" id="ARBA00022491"/>
    </source>
</evidence>
<evidence type="ECO:0000256" key="11">
    <source>
        <dbReference type="SAM" id="MobiDB-lite"/>
    </source>
</evidence>
<comment type="function">
    <text evidence="8">Acts as a transcriptional coregulator, that can have both coactivator and corepressor functions. Inhibits the DCSTAMP-repressive activity of TAL1, hence enhancing the access of the transcription factor MITF to the DC-STAMP promoter in osteoclast. Plays a role in bone homeostasis; required as a positive regulator in TNFSF11//RANKL-mediated osteoclast fusion via a DCSTAMP-dependent pathway. May also be required in the regulation of osteoblast differentiation. Involved in the transcriptional corepression of NF-kappaB in macrophages. Plays a role as a regulator in the pro-inflammatory cascade.</text>
</comment>
<reference evidence="13" key="2">
    <citation type="submission" date="2025-09" db="UniProtKB">
        <authorList>
            <consortium name="Ensembl"/>
        </authorList>
    </citation>
    <scope>IDENTIFICATION</scope>
</reference>
<reference evidence="13" key="1">
    <citation type="submission" date="2025-08" db="UniProtKB">
        <authorList>
            <consortium name="Ensembl"/>
        </authorList>
    </citation>
    <scope>IDENTIFICATION</scope>
</reference>
<feature type="compositionally biased region" description="Acidic residues" evidence="11">
    <location>
        <begin position="553"/>
        <end position="563"/>
    </location>
</feature>
<keyword evidence="5" id="KW-0805">Transcription regulation</keyword>
<keyword evidence="3" id="KW-0221">Differentiation</keyword>
<proteinExistence type="inferred from homology"/>
<feature type="compositionally biased region" description="Acidic residues" evidence="11">
    <location>
        <begin position="78"/>
        <end position="90"/>
    </location>
</feature>
<evidence type="ECO:0000256" key="10">
    <source>
        <dbReference type="ARBA" id="ARBA00073423"/>
    </source>
</evidence>
<evidence type="ECO:0000256" key="7">
    <source>
        <dbReference type="ARBA" id="ARBA00023163"/>
    </source>
</evidence>
<dbReference type="PANTHER" id="PTHR12706">
    <property type="entry name" value="STRAWBERRY NOTCH-RELATED"/>
    <property type="match status" value="1"/>
</dbReference>
<keyword evidence="6" id="KW-0010">Activator</keyword>
<evidence type="ECO:0000313" key="13">
    <source>
        <dbReference type="Ensembl" id="ENSSGRP00000003244.1"/>
    </source>
</evidence>
<comment type="subunit">
    <text evidence="9">Interacts with TAL1; this interaction inhibits TAL1 occupancy of the DCSTAMP promoter, leading to the activation of the DCSTAMP promoter by the transcription factor MITF.</text>
</comment>
<evidence type="ECO:0000256" key="4">
    <source>
        <dbReference type="ARBA" id="ARBA00022855"/>
    </source>
</evidence>
<dbReference type="InterPro" id="IPR039187">
    <property type="entry name" value="SNO_AAA"/>
</dbReference>
<dbReference type="Proteomes" id="UP000472262">
    <property type="component" value="Unassembled WGS sequence"/>
</dbReference>
<dbReference type="InterPro" id="IPR027417">
    <property type="entry name" value="P-loop_NTPase"/>
</dbReference>
<dbReference type="AlphaFoldDB" id="A0A672K3G2"/>